<comment type="similarity">
    <text evidence="2">Belongs to the universal ribosomal protein uL1 family.</text>
</comment>
<protein>
    <recommendedName>
        <fullName evidence="7">Large ribosomal subunit protein uL1c</fullName>
    </recommendedName>
</protein>
<dbReference type="GO" id="GO:0004077">
    <property type="term" value="F:biotin--[biotin carboxyl-carrier protein] ligase activity"/>
    <property type="evidence" value="ECO:0007669"/>
    <property type="project" value="InterPro"/>
</dbReference>
<dbReference type="SUPFAM" id="SSF55681">
    <property type="entry name" value="Class II aaRS and biotin synthetases"/>
    <property type="match status" value="1"/>
</dbReference>
<accession>A0AAV2YPX2</accession>
<dbReference type="PROSITE" id="PS51733">
    <property type="entry name" value="BPL_LPL_CATALYTIC"/>
    <property type="match status" value="1"/>
</dbReference>
<sequence>IHSLDSEDVVGVPTMRSLLTQSALKNHVQRTSSCWARCVSTAEAKPAVEARSPTALGLKPRSSGLPKPQIDIKSAISQCKELSRRKFDETVDIAVQLGVDPRKPNQSVRGVVSLPNGTGKQVRIAVFARGPKAEEAKAAGASIVGAEDLVALVQGGKLDFDRCIATPDVMPLVGRVARILGPRGLMPNPKLGTVTHDVADAIAAAKGGQVEFRAEKKGIIHAGVGKTSFSEEALLENVRAFMVALSDAKPEGAKGKYIKAAHVSTTMGPGIALDVKYIDPSSAQSLPTGDALGTGWTHSAVAKTNVSLVRHLEHVQAWLKVVSPALRMTVLEPSSTGVEDAAAKRFLDAFLPLLTTNMLGQVVLYSPALSSTQTWLHETLQPAVPASVLCYTDLQLQGKGRGSNTWNSPEGCLTFSFKSSFTDGNTLPFVQYLVSLAIVRAIEAVYPPAQQAQPVRIKWPNDIYADKVKIGGILCQSDWRDGQFSVTTGIGINISNRDPTVCLQDVLATDGVPHSITKEQFLAAFCNAYEPMQAKFLELGFTPFMDDYIARWLHSNQVVQVSGDAGASSTVPATIKGLTTTGCLLAEGADGETLELYPDGNSFDF</sequence>
<evidence type="ECO:0000256" key="3">
    <source>
        <dbReference type="ARBA" id="ARBA00022730"/>
    </source>
</evidence>
<dbReference type="GO" id="GO:0006412">
    <property type="term" value="P:translation"/>
    <property type="evidence" value="ECO:0007669"/>
    <property type="project" value="InterPro"/>
</dbReference>
<dbReference type="GO" id="GO:0015934">
    <property type="term" value="C:large ribosomal subunit"/>
    <property type="evidence" value="ECO:0007669"/>
    <property type="project" value="InterPro"/>
</dbReference>
<evidence type="ECO:0000256" key="2">
    <source>
        <dbReference type="ARBA" id="ARBA00010531"/>
    </source>
</evidence>
<dbReference type="EMBL" id="DAKRPA010000148">
    <property type="protein sequence ID" value="DAZ97025.1"/>
    <property type="molecule type" value="Genomic_DNA"/>
</dbReference>
<evidence type="ECO:0000313" key="9">
    <source>
        <dbReference type="EMBL" id="DAZ97025.1"/>
    </source>
</evidence>
<name>A0AAV2YPX2_9STRA</name>
<dbReference type="Proteomes" id="UP001146120">
    <property type="component" value="Unassembled WGS sequence"/>
</dbReference>
<dbReference type="AlphaFoldDB" id="A0AAV2YPX2"/>
<dbReference type="Gene3D" id="3.40.50.790">
    <property type="match status" value="1"/>
</dbReference>
<dbReference type="Pfam" id="PF00687">
    <property type="entry name" value="Ribosomal_L1"/>
    <property type="match status" value="1"/>
</dbReference>
<feature type="domain" description="BPL/LPL catalytic" evidence="8">
    <location>
        <begin position="348"/>
        <end position="537"/>
    </location>
</feature>
<proteinExistence type="inferred from homology"/>
<evidence type="ECO:0000313" key="10">
    <source>
        <dbReference type="Proteomes" id="UP001146120"/>
    </source>
</evidence>
<evidence type="ECO:0000259" key="8">
    <source>
        <dbReference type="PROSITE" id="PS51733"/>
    </source>
</evidence>
<evidence type="ECO:0000256" key="4">
    <source>
        <dbReference type="ARBA" id="ARBA00022884"/>
    </source>
</evidence>
<evidence type="ECO:0000256" key="6">
    <source>
        <dbReference type="ARBA" id="ARBA00023274"/>
    </source>
</evidence>
<keyword evidence="6" id="KW-0687">Ribonucleoprotein</keyword>
<dbReference type="PANTHER" id="PTHR36427">
    <property type="entry name" value="54S RIBOSOMAL PROTEIN L1, MITOCHONDRIAL"/>
    <property type="match status" value="1"/>
</dbReference>
<keyword evidence="3" id="KW-0699">rRNA-binding</keyword>
<dbReference type="InterPro" id="IPR005878">
    <property type="entry name" value="Ribosom_uL1_bac-type"/>
</dbReference>
<evidence type="ECO:0000256" key="7">
    <source>
        <dbReference type="ARBA" id="ARBA00035205"/>
    </source>
</evidence>
<dbReference type="InterPro" id="IPR045864">
    <property type="entry name" value="aa-tRNA-synth_II/BPL/LPL"/>
</dbReference>
<dbReference type="CDD" id="cd16442">
    <property type="entry name" value="BPL"/>
    <property type="match status" value="1"/>
</dbReference>
<dbReference type="InterPro" id="IPR016095">
    <property type="entry name" value="Ribosomal_uL1_3-a/b-sand"/>
</dbReference>
<dbReference type="InterPro" id="IPR028364">
    <property type="entry name" value="Ribosomal_uL1/biogenesis"/>
</dbReference>
<dbReference type="NCBIfam" id="TIGR01169">
    <property type="entry name" value="rplA_bact"/>
    <property type="match status" value="1"/>
</dbReference>
<dbReference type="HAMAP" id="MF_01318_B">
    <property type="entry name" value="Ribosomal_uL1_B"/>
    <property type="match status" value="1"/>
</dbReference>
<keyword evidence="10" id="KW-1185">Reference proteome</keyword>
<dbReference type="FunFam" id="3.40.50.790:FF:000001">
    <property type="entry name" value="50S ribosomal protein L1"/>
    <property type="match status" value="1"/>
</dbReference>
<reference evidence="9" key="1">
    <citation type="submission" date="2022-11" db="EMBL/GenBank/DDBJ databases">
        <authorList>
            <person name="Morgan W.R."/>
            <person name="Tartar A."/>
        </authorList>
    </citation>
    <scope>NUCLEOTIDE SEQUENCE</scope>
    <source>
        <strain evidence="9">ARSEF 373</strain>
    </source>
</reference>
<keyword evidence="4" id="KW-0694">RNA-binding</keyword>
<keyword evidence="5" id="KW-0689">Ribosomal protein</keyword>
<dbReference type="PANTHER" id="PTHR36427:SF3">
    <property type="entry name" value="LARGE RIBOSOMAL SUBUNIT PROTEIN UL1M"/>
    <property type="match status" value="1"/>
</dbReference>
<dbReference type="InterPro" id="IPR004408">
    <property type="entry name" value="Biotin_CoA_COase_ligase"/>
</dbReference>
<evidence type="ECO:0000256" key="5">
    <source>
        <dbReference type="ARBA" id="ARBA00022980"/>
    </source>
</evidence>
<dbReference type="GO" id="GO:0019843">
    <property type="term" value="F:rRNA binding"/>
    <property type="evidence" value="ECO:0007669"/>
    <property type="project" value="UniProtKB-KW"/>
</dbReference>
<dbReference type="InterPro" id="IPR023673">
    <property type="entry name" value="Ribosomal_uL1_CS"/>
</dbReference>
<dbReference type="Gene3D" id="3.30.190.20">
    <property type="match status" value="1"/>
</dbReference>
<dbReference type="NCBIfam" id="TIGR00121">
    <property type="entry name" value="birA_ligase"/>
    <property type="match status" value="1"/>
</dbReference>
<dbReference type="InterPro" id="IPR004143">
    <property type="entry name" value="BPL_LPL_catalytic"/>
</dbReference>
<organism evidence="9 10">
    <name type="scientific">Lagenidium giganteum</name>
    <dbReference type="NCBI Taxonomy" id="4803"/>
    <lineage>
        <taxon>Eukaryota</taxon>
        <taxon>Sar</taxon>
        <taxon>Stramenopiles</taxon>
        <taxon>Oomycota</taxon>
        <taxon>Peronosporomycetes</taxon>
        <taxon>Pythiales</taxon>
        <taxon>Pythiaceae</taxon>
    </lineage>
</organism>
<comment type="similarity">
    <text evidence="1">Belongs to the biotin--protein ligase family.</text>
</comment>
<dbReference type="SUPFAM" id="SSF56808">
    <property type="entry name" value="Ribosomal protein L1"/>
    <property type="match status" value="1"/>
</dbReference>
<gene>
    <name evidence="9" type="ORF">N0F65_012894</name>
</gene>
<dbReference type="Pfam" id="PF03099">
    <property type="entry name" value="BPL_LplA_LipB"/>
    <property type="match status" value="1"/>
</dbReference>
<reference evidence="9" key="2">
    <citation type="journal article" date="2023" name="Microbiol Resour">
        <title>Decontamination and Annotation of the Draft Genome Sequence of the Oomycete Lagenidium giganteum ARSEF 373.</title>
        <authorList>
            <person name="Morgan W.R."/>
            <person name="Tartar A."/>
        </authorList>
    </citation>
    <scope>NUCLEOTIDE SEQUENCE</scope>
    <source>
        <strain evidence="9">ARSEF 373</strain>
    </source>
</reference>
<dbReference type="InterPro" id="IPR023674">
    <property type="entry name" value="Ribosomal_uL1-like"/>
</dbReference>
<dbReference type="CDD" id="cd00403">
    <property type="entry name" value="Ribosomal_L1"/>
    <property type="match status" value="1"/>
</dbReference>
<dbReference type="PROSITE" id="PS01199">
    <property type="entry name" value="RIBOSOMAL_L1"/>
    <property type="match status" value="1"/>
</dbReference>
<dbReference type="GO" id="GO:0003735">
    <property type="term" value="F:structural constituent of ribosome"/>
    <property type="evidence" value="ECO:0007669"/>
    <property type="project" value="InterPro"/>
</dbReference>
<comment type="caution">
    <text evidence="9">The sequence shown here is derived from an EMBL/GenBank/DDBJ whole genome shotgun (WGS) entry which is preliminary data.</text>
</comment>
<feature type="non-terminal residue" evidence="9">
    <location>
        <position position="605"/>
    </location>
</feature>
<feature type="non-terminal residue" evidence="9">
    <location>
        <position position="1"/>
    </location>
</feature>
<dbReference type="Gene3D" id="3.30.930.10">
    <property type="entry name" value="Bira Bifunctional Protein, Domain 2"/>
    <property type="match status" value="1"/>
</dbReference>
<evidence type="ECO:0000256" key="1">
    <source>
        <dbReference type="ARBA" id="ARBA00009934"/>
    </source>
</evidence>